<dbReference type="EMBL" id="JAJADR010000006">
    <property type="protein sequence ID" value="MCB2410017.1"/>
    <property type="molecule type" value="Genomic_DNA"/>
</dbReference>
<reference evidence="1" key="1">
    <citation type="submission" date="2021-10" db="EMBL/GenBank/DDBJ databases">
        <authorList>
            <person name="Dean J.D."/>
            <person name="Kim M.K."/>
            <person name="Newey C.N."/>
            <person name="Stoker T.S."/>
            <person name="Thompson D.W."/>
            <person name="Grose J.H."/>
        </authorList>
    </citation>
    <scope>NUCLEOTIDE SEQUENCE</scope>
    <source>
        <strain evidence="1">BT178</strain>
    </source>
</reference>
<dbReference type="RefSeq" id="WP_226177955.1">
    <property type="nucleotide sequence ID" value="NZ_JAJADR010000006.1"/>
</dbReference>
<dbReference type="Proteomes" id="UP001165296">
    <property type="component" value="Unassembled WGS sequence"/>
</dbReference>
<organism evidence="1 2">
    <name type="scientific">Hymenobacter lucidus</name>
    <dbReference type="NCBI Taxonomy" id="2880930"/>
    <lineage>
        <taxon>Bacteria</taxon>
        <taxon>Pseudomonadati</taxon>
        <taxon>Bacteroidota</taxon>
        <taxon>Cytophagia</taxon>
        <taxon>Cytophagales</taxon>
        <taxon>Hymenobacteraceae</taxon>
        <taxon>Hymenobacter</taxon>
    </lineage>
</organism>
<sequence>MADLLYPANASLYYHNELATVIEHAHGYARIDWNPVPIRSSSLRAVYEHALYLLRDEGFSKILTDHQLMPPVLPRDQEWLTQDWAPRAVHAGYRLCAVVQAYDVLSQLSTQQIVQQITDLPLTIRYFTDSRAAEDWLRCA</sequence>
<proteinExistence type="predicted"/>
<evidence type="ECO:0000313" key="2">
    <source>
        <dbReference type="Proteomes" id="UP001165296"/>
    </source>
</evidence>
<evidence type="ECO:0008006" key="3">
    <source>
        <dbReference type="Google" id="ProtNLM"/>
    </source>
</evidence>
<accession>A0ABS8AUV8</accession>
<keyword evidence="2" id="KW-1185">Reference proteome</keyword>
<protein>
    <recommendedName>
        <fullName evidence="3">STAS/SEC14 domain-containing protein</fullName>
    </recommendedName>
</protein>
<name>A0ABS8AUV8_9BACT</name>
<comment type="caution">
    <text evidence="1">The sequence shown here is derived from an EMBL/GenBank/DDBJ whole genome shotgun (WGS) entry which is preliminary data.</text>
</comment>
<evidence type="ECO:0000313" key="1">
    <source>
        <dbReference type="EMBL" id="MCB2410017.1"/>
    </source>
</evidence>
<gene>
    <name evidence="1" type="ORF">LGH74_18655</name>
</gene>